<accession>A0AAE7MLN7</accession>
<proteinExistence type="predicted"/>
<dbReference type="GeneID" id="80537063"/>
<keyword evidence="4" id="KW-1185">Reference proteome</keyword>
<keyword evidence="2" id="KW-0812">Transmembrane</keyword>
<feature type="compositionally biased region" description="Polar residues" evidence="1">
    <location>
        <begin position="148"/>
        <end position="160"/>
    </location>
</feature>
<sequence>MSQINDQGYTIIDLSSPRPKQPIISPPRVSGPPGPQYTRPKKEAQRTPKRSSVRYKAVSGEGNFDMEPRGFLGKANQMKRGQVSPPVIRTSPLPMYPAASPVLFPPRTPSRATNFSPPPHPLRSSHTLQVPSPPSASTANHLSLPRGSLTSINSLPSRATISPRLPGMPPTRREARLKARNYMFIAVLVIVILLLILLYYLDRHIFSR</sequence>
<keyword evidence="2" id="KW-0472">Membrane</keyword>
<dbReference type="Proteomes" id="UP000828583">
    <property type="component" value="Segment"/>
</dbReference>
<name>A0AAE7MLN7_9ALPH</name>
<dbReference type="KEGG" id="vg:80537063"/>
<organism evidence="3 4">
    <name type="scientific">Macropodid alphaherpesvirus 2</name>
    <dbReference type="NCBI Taxonomy" id="83440"/>
    <lineage>
        <taxon>Viruses</taxon>
        <taxon>Duplodnaviria</taxon>
        <taxon>Heunggongvirae</taxon>
        <taxon>Peploviricota</taxon>
        <taxon>Herviviricetes</taxon>
        <taxon>Herpesvirales</taxon>
        <taxon>Orthoherpesviridae</taxon>
        <taxon>Alphaherpesvirinae</taxon>
        <taxon>Simplexvirus</taxon>
        <taxon>Simplexvirus macropodidalpha2</taxon>
    </lineage>
</organism>
<evidence type="ECO:0000313" key="3">
    <source>
        <dbReference type="EMBL" id="QOD40245.1"/>
    </source>
</evidence>
<feature type="transmembrane region" description="Helical" evidence="2">
    <location>
        <begin position="182"/>
        <end position="201"/>
    </location>
</feature>
<dbReference type="EMBL" id="MT900475">
    <property type="protein sequence ID" value="QOD40245.1"/>
    <property type="molecule type" value="Genomic_DNA"/>
</dbReference>
<reference evidence="3 4" key="1">
    <citation type="submission" date="2020-08" db="EMBL/GenBank/DDBJ databases">
        <title>Genome sequences of two marsupial simplex viruses; Macropodid alphaherpesvirus 2 and 4.</title>
        <authorList>
            <person name="Vaz P.K."/>
            <person name="Mahony T."/>
            <person name="Hartley C.A."/>
            <person name="Motha J."/>
            <person name="Devlin J.M."/>
        </authorList>
    </citation>
    <scope>NUCLEOTIDE SEQUENCE [LARGE SCALE GENOMIC DNA]</scope>
    <source>
        <strain evidence="3 4">V3077/08</strain>
    </source>
</reference>
<feature type="region of interest" description="Disordered" evidence="1">
    <location>
        <begin position="1"/>
        <end position="55"/>
    </location>
</feature>
<protein>
    <submittedName>
        <fullName evidence="3">Uncharacterized protein</fullName>
    </submittedName>
</protein>
<evidence type="ECO:0000313" key="4">
    <source>
        <dbReference type="Proteomes" id="UP000828583"/>
    </source>
</evidence>
<keyword evidence="2" id="KW-1133">Transmembrane helix</keyword>
<evidence type="ECO:0000256" key="2">
    <source>
        <dbReference type="SAM" id="Phobius"/>
    </source>
</evidence>
<feature type="compositionally biased region" description="Polar residues" evidence="1">
    <location>
        <begin position="124"/>
        <end position="141"/>
    </location>
</feature>
<dbReference type="RefSeq" id="YP_010798808.1">
    <property type="nucleotide sequence ID" value="NC_076513.1"/>
</dbReference>
<evidence type="ECO:0000256" key="1">
    <source>
        <dbReference type="SAM" id="MobiDB-lite"/>
    </source>
</evidence>
<feature type="region of interest" description="Disordered" evidence="1">
    <location>
        <begin position="107"/>
        <end position="169"/>
    </location>
</feature>
<gene>
    <name evidence="3" type="primary">PW6</name>
</gene>